<comment type="caution">
    <text evidence="12">The sequence shown here is derived from an EMBL/GenBank/DDBJ whole genome shotgun (WGS) entry which is preliminary data.</text>
</comment>
<evidence type="ECO:0000313" key="13">
    <source>
        <dbReference type="Proteomes" id="UP000587586"/>
    </source>
</evidence>
<dbReference type="Gene3D" id="3.30.565.10">
    <property type="entry name" value="Histidine kinase-like ATPase, C-terminal domain"/>
    <property type="match status" value="1"/>
</dbReference>
<gene>
    <name evidence="12" type="ORF">GMLC_10860</name>
</gene>
<evidence type="ECO:0000256" key="7">
    <source>
        <dbReference type="SAM" id="Phobius"/>
    </source>
</evidence>
<dbReference type="SUPFAM" id="SSF55874">
    <property type="entry name" value="ATPase domain of HSP90 chaperone/DNA topoisomerase II/histidine kinase"/>
    <property type="match status" value="1"/>
</dbReference>
<dbReference type="Pfam" id="PF08447">
    <property type="entry name" value="PAS_3"/>
    <property type="match status" value="1"/>
</dbReference>
<organism evidence="12 13">
    <name type="scientific">Geomonas limicola</name>
    <dbReference type="NCBI Taxonomy" id="2740186"/>
    <lineage>
        <taxon>Bacteria</taxon>
        <taxon>Pseudomonadati</taxon>
        <taxon>Thermodesulfobacteriota</taxon>
        <taxon>Desulfuromonadia</taxon>
        <taxon>Geobacterales</taxon>
        <taxon>Geobacteraceae</taxon>
        <taxon>Geomonas</taxon>
    </lineage>
</organism>
<dbReference type="SMART" id="SM00086">
    <property type="entry name" value="PAC"/>
    <property type="match status" value="3"/>
</dbReference>
<protein>
    <recommendedName>
        <fullName evidence="2">histidine kinase</fullName>
        <ecNumber evidence="2">2.7.13.3</ecNumber>
    </recommendedName>
</protein>
<dbReference type="Pfam" id="PF08448">
    <property type="entry name" value="PAS_4"/>
    <property type="match status" value="1"/>
</dbReference>
<feature type="domain" description="Response regulatory" evidence="9">
    <location>
        <begin position="939"/>
        <end position="1055"/>
    </location>
</feature>
<dbReference type="CDD" id="cd00130">
    <property type="entry name" value="PAS"/>
    <property type="match status" value="2"/>
</dbReference>
<evidence type="ECO:0000256" key="5">
    <source>
        <dbReference type="ARBA" id="ARBA00022777"/>
    </source>
</evidence>
<dbReference type="Proteomes" id="UP000587586">
    <property type="component" value="Unassembled WGS sequence"/>
</dbReference>
<comment type="catalytic activity">
    <reaction evidence="1">
        <text>ATP + protein L-histidine = ADP + protein N-phospho-L-histidine.</text>
        <dbReference type="EC" id="2.7.13.3"/>
    </reaction>
</comment>
<evidence type="ECO:0000256" key="1">
    <source>
        <dbReference type="ARBA" id="ARBA00000085"/>
    </source>
</evidence>
<dbReference type="InterPro" id="IPR011006">
    <property type="entry name" value="CheY-like_superfamily"/>
</dbReference>
<dbReference type="InterPro" id="IPR003661">
    <property type="entry name" value="HisK_dim/P_dom"/>
</dbReference>
<dbReference type="Gene3D" id="3.40.190.10">
    <property type="entry name" value="Periplasmic binding protein-like II"/>
    <property type="match status" value="2"/>
</dbReference>
<evidence type="ECO:0000256" key="3">
    <source>
        <dbReference type="ARBA" id="ARBA00022553"/>
    </source>
</evidence>
<dbReference type="PROSITE" id="PS50113">
    <property type="entry name" value="PAC"/>
    <property type="match status" value="3"/>
</dbReference>
<keyword evidence="5" id="KW-0418">Kinase</keyword>
<sequence>MISQRIVRYLVLLVLSLALFVPQHAEAKRLVRAAVYNYKPLIYSAPDGSAQGFFVKMLDRIAEQEGWQMQYLPGTWQEGLDRLRHQEIDLLICVGYTPERASFLDFPKEFLILDWGAVYRSKASRINTIMDLEGKTVCGLKGSVYTAGFLDLARQFQLKVKLLEVNQVSEVFKAVESGRADAGVTSNIPGILNEDAHLVERTPIIFSPVKLGFAVGKGENADLIEALNRDIELMKNDPGSLYNHELGHLFGKPEGGLSREAIWILSGISGGLVVCIVFIVVLRRQVRAKTRELDEQGSLMRSIINGTTDAVFIKDVEGRYIVVNDEVVRLFNLQRGEILGHDDASFFPPEEAQLLRANDIEFMQGHRVATTVEQITTLGRSRVYLATKGPIYDKDGKVSGIFGISRDITDLKQAELEVHRYSQLLKRTGEMALVGGWELDLTTGALYWSEMLRQIHDLAPDAPVTPESSLNFCAPEARPVVEAAAFELIGSGTPFDLEIPIVTARGRRIWGRVQGEAEWADGRVVKLFGSTQDITERKQMEEQLRQSNEQLRFVLDGSQLGFWDWNMETGEVARNERWAEMLGYTLEEVQFTVDQWTTLIHPDDEGRAWTTIDAHLTGRIPRYEVEYRMLAKDGSYKWILDRARIVKRAADGAPLRMSGTHTDITERKRAEEETRTREQQMQHVQRLESLGVLTGGIAHDFNNILAIIIGHCSLARLGSHSTERSIAEIERAAERAAELCRQMLAYAGKSQFVCEEVDFAALVRDMVQMLTQTISRKILIRQELAPELPIVQGDPSQLRQIAMNLLINASEAIGGEQGEIRVRLDRVAFGEGLSEQDHLGRAIPPGAYLRLEVADTGCGMDEETMIRLFEPFYTTKFTGRGLGMSAVLGIITSHQGALQLESAMGGGTSFRIFLPVADEACGRPAAQGGLEPHWQGSGTVLLVEDESQVRHVARALLEKIGFRVLEAEHGKAALELYQEHAGEVRLVLSDLGMPEMDGEDLVFELKRAGSRVPVLIASGFGDAEVATRLGPGDIAGMISKPYNTDQLRAALKRALEAES</sequence>
<dbReference type="Gene3D" id="3.30.450.20">
    <property type="entry name" value="PAS domain"/>
    <property type="match status" value="3"/>
</dbReference>
<dbReference type="InterPro" id="IPR035965">
    <property type="entry name" value="PAS-like_dom_sf"/>
</dbReference>
<dbReference type="InterPro" id="IPR003594">
    <property type="entry name" value="HATPase_dom"/>
</dbReference>
<dbReference type="SUPFAM" id="SSF53850">
    <property type="entry name" value="Periplasmic binding protein-like II"/>
    <property type="match status" value="1"/>
</dbReference>
<accession>A0A6V8N6P9</accession>
<dbReference type="Gene3D" id="2.10.70.100">
    <property type="match status" value="1"/>
</dbReference>
<dbReference type="AlphaFoldDB" id="A0A6V8N6P9"/>
<dbReference type="SUPFAM" id="SSF55785">
    <property type="entry name" value="PYP-like sensor domain (PAS domain)"/>
    <property type="match status" value="3"/>
</dbReference>
<dbReference type="SMART" id="SM00387">
    <property type="entry name" value="HATPase_c"/>
    <property type="match status" value="1"/>
</dbReference>
<dbReference type="InterPro" id="IPR052162">
    <property type="entry name" value="Sensor_kinase/Photoreceptor"/>
</dbReference>
<dbReference type="InterPro" id="IPR001610">
    <property type="entry name" value="PAC"/>
</dbReference>
<evidence type="ECO:0000313" key="12">
    <source>
        <dbReference type="EMBL" id="GFO67507.1"/>
    </source>
</evidence>
<feature type="modified residue" description="4-aspartylphosphate" evidence="6">
    <location>
        <position position="990"/>
    </location>
</feature>
<dbReference type="NCBIfam" id="TIGR00229">
    <property type="entry name" value="sensory_box"/>
    <property type="match status" value="2"/>
</dbReference>
<dbReference type="Pfam" id="PF00072">
    <property type="entry name" value="Response_reg"/>
    <property type="match status" value="1"/>
</dbReference>
<dbReference type="InterPro" id="IPR004358">
    <property type="entry name" value="Sig_transdc_His_kin-like_C"/>
</dbReference>
<dbReference type="SUPFAM" id="SSF52172">
    <property type="entry name" value="CheY-like"/>
    <property type="match status" value="1"/>
</dbReference>
<dbReference type="InterPro" id="IPR001638">
    <property type="entry name" value="Solute-binding_3/MltF_N"/>
</dbReference>
<dbReference type="PROSITE" id="PS50112">
    <property type="entry name" value="PAS"/>
    <property type="match status" value="1"/>
</dbReference>
<dbReference type="Pfam" id="PF02518">
    <property type="entry name" value="HATPase_c"/>
    <property type="match status" value="1"/>
</dbReference>
<dbReference type="Gene3D" id="1.10.287.130">
    <property type="match status" value="1"/>
</dbReference>
<keyword evidence="7" id="KW-0472">Membrane</keyword>
<dbReference type="GO" id="GO:0000155">
    <property type="term" value="F:phosphorelay sensor kinase activity"/>
    <property type="evidence" value="ECO:0007669"/>
    <property type="project" value="InterPro"/>
</dbReference>
<dbReference type="InterPro" id="IPR013656">
    <property type="entry name" value="PAS_4"/>
</dbReference>
<dbReference type="InterPro" id="IPR001789">
    <property type="entry name" value="Sig_transdc_resp-reg_receiver"/>
</dbReference>
<dbReference type="InterPro" id="IPR000700">
    <property type="entry name" value="PAS-assoc_C"/>
</dbReference>
<feature type="domain" description="PAS" evidence="10">
    <location>
        <begin position="296"/>
        <end position="366"/>
    </location>
</feature>
<keyword evidence="3 6" id="KW-0597">Phosphoprotein</keyword>
<feature type="domain" description="Histidine kinase" evidence="8">
    <location>
        <begin position="696"/>
        <end position="918"/>
    </location>
</feature>
<dbReference type="InterPro" id="IPR036890">
    <property type="entry name" value="HATPase_C_sf"/>
</dbReference>
<dbReference type="RefSeq" id="WP_183360045.1">
    <property type="nucleotide sequence ID" value="NZ_BLXZ01000002.1"/>
</dbReference>
<name>A0A6V8N6P9_9BACT</name>
<dbReference type="PRINTS" id="PR00344">
    <property type="entry name" value="BCTRLSENSOR"/>
</dbReference>
<dbReference type="InterPro" id="IPR005467">
    <property type="entry name" value="His_kinase_dom"/>
</dbReference>
<evidence type="ECO:0000259" key="8">
    <source>
        <dbReference type="PROSITE" id="PS50109"/>
    </source>
</evidence>
<dbReference type="SMART" id="SM00091">
    <property type="entry name" value="PAS"/>
    <property type="match status" value="2"/>
</dbReference>
<dbReference type="PANTHER" id="PTHR43304">
    <property type="entry name" value="PHYTOCHROME-LIKE PROTEIN CPH1"/>
    <property type="match status" value="1"/>
</dbReference>
<reference evidence="13" key="1">
    <citation type="submission" date="2020-06" db="EMBL/GenBank/DDBJ databases">
        <title>Draft genomic sequecing of Geomonas sp. Red745.</title>
        <authorList>
            <person name="Itoh H."/>
            <person name="Xu Z.X."/>
            <person name="Ushijima N."/>
            <person name="Masuda Y."/>
            <person name="Shiratori Y."/>
            <person name="Senoo K."/>
        </authorList>
    </citation>
    <scope>NUCLEOTIDE SEQUENCE [LARGE SCALE GENOMIC DNA]</scope>
    <source>
        <strain evidence="13">Red745</strain>
    </source>
</reference>
<evidence type="ECO:0000256" key="4">
    <source>
        <dbReference type="ARBA" id="ARBA00022679"/>
    </source>
</evidence>
<dbReference type="InterPro" id="IPR000014">
    <property type="entry name" value="PAS"/>
</dbReference>
<dbReference type="CDD" id="cd00082">
    <property type="entry name" value="HisKA"/>
    <property type="match status" value="1"/>
</dbReference>
<feature type="domain" description="PAC" evidence="11">
    <location>
        <begin position="495"/>
        <end position="546"/>
    </location>
</feature>
<dbReference type="Gene3D" id="3.40.50.2300">
    <property type="match status" value="1"/>
</dbReference>
<dbReference type="SMART" id="SM00388">
    <property type="entry name" value="HisKA"/>
    <property type="match status" value="1"/>
</dbReference>
<keyword evidence="13" id="KW-1185">Reference proteome</keyword>
<dbReference type="EMBL" id="BLXZ01000002">
    <property type="protein sequence ID" value="GFO67507.1"/>
    <property type="molecule type" value="Genomic_DNA"/>
</dbReference>
<evidence type="ECO:0000259" key="11">
    <source>
        <dbReference type="PROSITE" id="PS50113"/>
    </source>
</evidence>
<feature type="transmembrane region" description="Helical" evidence="7">
    <location>
        <begin position="261"/>
        <end position="282"/>
    </location>
</feature>
<proteinExistence type="predicted"/>
<dbReference type="InterPro" id="IPR036097">
    <property type="entry name" value="HisK_dim/P_sf"/>
</dbReference>
<feature type="domain" description="PAC" evidence="11">
    <location>
        <begin position="366"/>
        <end position="420"/>
    </location>
</feature>
<dbReference type="Pfam" id="PF00497">
    <property type="entry name" value="SBP_bac_3"/>
    <property type="match status" value="1"/>
</dbReference>
<dbReference type="SUPFAM" id="SSF47384">
    <property type="entry name" value="Homodimeric domain of signal transducing histidine kinase"/>
    <property type="match status" value="1"/>
</dbReference>
<keyword evidence="4" id="KW-0808">Transferase</keyword>
<dbReference type="InterPro" id="IPR013655">
    <property type="entry name" value="PAS_fold_3"/>
</dbReference>
<keyword evidence="7" id="KW-1133">Transmembrane helix</keyword>
<dbReference type="PROSITE" id="PS50110">
    <property type="entry name" value="RESPONSE_REGULATORY"/>
    <property type="match status" value="1"/>
</dbReference>
<dbReference type="EC" id="2.7.13.3" evidence="2"/>
<dbReference type="SMART" id="SM00062">
    <property type="entry name" value="PBPb"/>
    <property type="match status" value="1"/>
</dbReference>
<evidence type="ECO:0000256" key="6">
    <source>
        <dbReference type="PROSITE-ProRule" id="PRU00169"/>
    </source>
</evidence>
<evidence type="ECO:0000256" key="2">
    <source>
        <dbReference type="ARBA" id="ARBA00012438"/>
    </source>
</evidence>
<dbReference type="PANTHER" id="PTHR43304:SF1">
    <property type="entry name" value="PAC DOMAIN-CONTAINING PROTEIN"/>
    <property type="match status" value="1"/>
</dbReference>
<dbReference type="SMART" id="SM00448">
    <property type="entry name" value="REC"/>
    <property type="match status" value="1"/>
</dbReference>
<evidence type="ECO:0000259" key="10">
    <source>
        <dbReference type="PROSITE" id="PS50112"/>
    </source>
</evidence>
<feature type="domain" description="PAC" evidence="11">
    <location>
        <begin position="623"/>
        <end position="676"/>
    </location>
</feature>
<keyword evidence="7" id="KW-0812">Transmembrane</keyword>
<evidence type="ECO:0000259" key="9">
    <source>
        <dbReference type="PROSITE" id="PS50110"/>
    </source>
</evidence>
<dbReference type="PROSITE" id="PS50109">
    <property type="entry name" value="HIS_KIN"/>
    <property type="match status" value="1"/>
</dbReference>